<dbReference type="InterPro" id="IPR053007">
    <property type="entry name" value="CYP450_monoxygenase_sec-met"/>
</dbReference>
<dbReference type="PANTHER" id="PTHR47582:SF1">
    <property type="entry name" value="P450, PUTATIVE (EUROFUNG)-RELATED"/>
    <property type="match status" value="1"/>
</dbReference>
<evidence type="ECO:0000313" key="7">
    <source>
        <dbReference type="Proteomes" id="UP000799770"/>
    </source>
</evidence>
<dbReference type="GO" id="GO:0005506">
    <property type="term" value="F:iron ion binding"/>
    <property type="evidence" value="ECO:0007669"/>
    <property type="project" value="InterPro"/>
</dbReference>
<protein>
    <submittedName>
        <fullName evidence="6">Cytochrome P450</fullName>
    </submittedName>
</protein>
<dbReference type="GO" id="GO:0020037">
    <property type="term" value="F:heme binding"/>
    <property type="evidence" value="ECO:0007669"/>
    <property type="project" value="InterPro"/>
</dbReference>
<dbReference type="CDD" id="cd11040">
    <property type="entry name" value="CYP7_CYP8-like"/>
    <property type="match status" value="1"/>
</dbReference>
<dbReference type="OrthoDB" id="3366823at2759"/>
<dbReference type="GO" id="GO:0004497">
    <property type="term" value="F:monooxygenase activity"/>
    <property type="evidence" value="ECO:0007669"/>
    <property type="project" value="InterPro"/>
</dbReference>
<dbReference type="SUPFAM" id="SSF48264">
    <property type="entry name" value="Cytochrome P450"/>
    <property type="match status" value="1"/>
</dbReference>
<dbReference type="Pfam" id="PF00067">
    <property type="entry name" value="p450"/>
    <property type="match status" value="1"/>
</dbReference>
<dbReference type="PRINTS" id="PR00465">
    <property type="entry name" value="EP450IV"/>
</dbReference>
<evidence type="ECO:0000256" key="4">
    <source>
        <dbReference type="ARBA" id="ARBA00023004"/>
    </source>
</evidence>
<sequence>MPTTSELAIALGLAVVCATVLSTLIRPKLDSREPPVVGSKIPLVGHLIGMMREGPMYVAELSARSRNPIFTLPILNGRSYVVTSPALAAQVQRASKTLQFDRLVVEIAPRLVLLDNETANILKDVKAEEEKRIRMPTRVIHDYIEPLLKLDKLDGIGNIQLAHFNEFFHRIQDGQQVKLYHFLTREVFAASIYTFYGPENPFALHPELVEEFWKWEDGVIMLMLGILPQFTARKSYYGLKRCTEGFIEYLENGRIKGAYEMIQLRQKAHADEGISVPQQARLEVVMCLGIGVNASITSFWTINNIFSRPELLSAIRSEISANALRTPSTISGSALRDACPLLNSVYRESMRLIAPLATGRYVVDDTLIADTYILKKGTIVQISGGAIHHDSDIWGPDVNEFNPHRFLYHQAGHKTNSDGSISDAKSSQVHPAAYRVFGGGQSLCPGRHFAQLEILALTASIVMGFDLLPPEGCDKVDWDPPKDDKRFPLAVTKPLRALNVRLKRREGTEELRCML</sequence>
<dbReference type="InterPro" id="IPR002403">
    <property type="entry name" value="Cyt_P450_E_grp-IV"/>
</dbReference>
<dbReference type="PANTHER" id="PTHR47582">
    <property type="entry name" value="P450, PUTATIVE (EUROFUNG)-RELATED"/>
    <property type="match status" value="1"/>
</dbReference>
<gene>
    <name evidence="6" type="ORF">BDV96DRAFT_106251</name>
</gene>
<dbReference type="InterPro" id="IPR036396">
    <property type="entry name" value="Cyt_P450_sf"/>
</dbReference>
<keyword evidence="5" id="KW-0349">Heme</keyword>
<evidence type="ECO:0000256" key="5">
    <source>
        <dbReference type="PIRSR" id="PIRSR602403-1"/>
    </source>
</evidence>
<name>A0A6A5Z535_9PLEO</name>
<feature type="binding site" description="axial binding residue" evidence="5">
    <location>
        <position position="444"/>
    </location>
    <ligand>
        <name>heme</name>
        <dbReference type="ChEBI" id="CHEBI:30413"/>
    </ligand>
    <ligandPart>
        <name>Fe</name>
        <dbReference type="ChEBI" id="CHEBI:18248"/>
    </ligandPart>
</feature>
<evidence type="ECO:0000313" key="6">
    <source>
        <dbReference type="EMBL" id="KAF2113987.1"/>
    </source>
</evidence>
<dbReference type="GO" id="GO:0016705">
    <property type="term" value="F:oxidoreductase activity, acting on paired donors, with incorporation or reduction of molecular oxygen"/>
    <property type="evidence" value="ECO:0007669"/>
    <property type="project" value="InterPro"/>
</dbReference>
<evidence type="ECO:0000256" key="3">
    <source>
        <dbReference type="ARBA" id="ARBA00022723"/>
    </source>
</evidence>
<keyword evidence="3 5" id="KW-0479">Metal-binding</keyword>
<accession>A0A6A5Z535</accession>
<dbReference type="Proteomes" id="UP000799770">
    <property type="component" value="Unassembled WGS sequence"/>
</dbReference>
<evidence type="ECO:0000256" key="2">
    <source>
        <dbReference type="ARBA" id="ARBA00010617"/>
    </source>
</evidence>
<comment type="cofactor">
    <cofactor evidence="1 5">
        <name>heme</name>
        <dbReference type="ChEBI" id="CHEBI:30413"/>
    </cofactor>
</comment>
<dbReference type="AlphaFoldDB" id="A0A6A5Z535"/>
<reference evidence="6" key="1">
    <citation type="journal article" date="2020" name="Stud. Mycol.">
        <title>101 Dothideomycetes genomes: a test case for predicting lifestyles and emergence of pathogens.</title>
        <authorList>
            <person name="Haridas S."/>
            <person name="Albert R."/>
            <person name="Binder M."/>
            <person name="Bloem J."/>
            <person name="Labutti K."/>
            <person name="Salamov A."/>
            <person name="Andreopoulos B."/>
            <person name="Baker S."/>
            <person name="Barry K."/>
            <person name="Bills G."/>
            <person name="Bluhm B."/>
            <person name="Cannon C."/>
            <person name="Castanera R."/>
            <person name="Culley D."/>
            <person name="Daum C."/>
            <person name="Ezra D."/>
            <person name="Gonzalez J."/>
            <person name="Henrissat B."/>
            <person name="Kuo A."/>
            <person name="Liang C."/>
            <person name="Lipzen A."/>
            <person name="Lutzoni F."/>
            <person name="Magnuson J."/>
            <person name="Mondo S."/>
            <person name="Nolan M."/>
            <person name="Ohm R."/>
            <person name="Pangilinan J."/>
            <person name="Park H.-J."/>
            <person name="Ramirez L."/>
            <person name="Alfaro M."/>
            <person name="Sun H."/>
            <person name="Tritt A."/>
            <person name="Yoshinaga Y."/>
            <person name="Zwiers L.-H."/>
            <person name="Turgeon B."/>
            <person name="Goodwin S."/>
            <person name="Spatafora J."/>
            <person name="Crous P."/>
            <person name="Grigoriev I."/>
        </authorList>
    </citation>
    <scope>NUCLEOTIDE SEQUENCE</scope>
    <source>
        <strain evidence="6">CBS 627.86</strain>
    </source>
</reference>
<dbReference type="InterPro" id="IPR001128">
    <property type="entry name" value="Cyt_P450"/>
</dbReference>
<proteinExistence type="inferred from homology"/>
<evidence type="ECO:0000256" key="1">
    <source>
        <dbReference type="ARBA" id="ARBA00001971"/>
    </source>
</evidence>
<keyword evidence="7" id="KW-1185">Reference proteome</keyword>
<dbReference type="Gene3D" id="1.10.630.10">
    <property type="entry name" value="Cytochrome P450"/>
    <property type="match status" value="1"/>
</dbReference>
<organism evidence="6 7">
    <name type="scientific">Lophiotrema nucula</name>
    <dbReference type="NCBI Taxonomy" id="690887"/>
    <lineage>
        <taxon>Eukaryota</taxon>
        <taxon>Fungi</taxon>
        <taxon>Dikarya</taxon>
        <taxon>Ascomycota</taxon>
        <taxon>Pezizomycotina</taxon>
        <taxon>Dothideomycetes</taxon>
        <taxon>Pleosporomycetidae</taxon>
        <taxon>Pleosporales</taxon>
        <taxon>Lophiotremataceae</taxon>
        <taxon>Lophiotrema</taxon>
    </lineage>
</organism>
<comment type="similarity">
    <text evidence="2">Belongs to the cytochrome P450 family.</text>
</comment>
<keyword evidence="4 5" id="KW-0408">Iron</keyword>
<dbReference type="EMBL" id="ML977326">
    <property type="protein sequence ID" value="KAF2113987.1"/>
    <property type="molecule type" value="Genomic_DNA"/>
</dbReference>